<dbReference type="AlphaFoldDB" id="A0A174L7W7"/>
<accession>A0A174L7W7</accession>
<feature type="transmembrane region" description="Helical" evidence="1">
    <location>
        <begin position="167"/>
        <end position="184"/>
    </location>
</feature>
<feature type="transmembrane region" description="Helical" evidence="1">
    <location>
        <begin position="84"/>
        <end position="103"/>
    </location>
</feature>
<protein>
    <submittedName>
        <fullName evidence="2">Uncharacterized BCR, YitT family COG1284</fullName>
    </submittedName>
</protein>
<evidence type="ECO:0000313" key="2">
    <source>
        <dbReference type="EMBL" id="CUP17659.1"/>
    </source>
</evidence>
<evidence type="ECO:0000256" key="1">
    <source>
        <dbReference type="SAM" id="Phobius"/>
    </source>
</evidence>
<proteinExistence type="predicted"/>
<feature type="transmembrane region" description="Helical" evidence="1">
    <location>
        <begin position="53"/>
        <end position="72"/>
    </location>
</feature>
<name>A0A174L7W7_9FIRM</name>
<dbReference type="RefSeq" id="WP_050640905.1">
    <property type="nucleotide sequence ID" value="NZ_CABKUE010000009.1"/>
</dbReference>
<organism evidence="2 3">
    <name type="scientific">Faecalicatena contorta</name>
    <dbReference type="NCBI Taxonomy" id="39482"/>
    <lineage>
        <taxon>Bacteria</taxon>
        <taxon>Bacillati</taxon>
        <taxon>Bacillota</taxon>
        <taxon>Clostridia</taxon>
        <taxon>Lachnospirales</taxon>
        <taxon>Lachnospiraceae</taxon>
        <taxon>Faecalicatena</taxon>
    </lineage>
</organism>
<sequence length="239" mass="26494">MSKVKFLGKPMGIKRLLTYVIGLWIMSLGIAFAVNSNFGVSPVTTLPYVVGRILNISVGTGTWIAYGCYIIIEAIVYRKEFKPIYILQFPAAVMFGYFTDFSKWLISPLGTPDKWYIQLVFIIVGVIILGLGLMAYLEADIMAIPPDALAVAFAWLVKKPLGNVKRIFDLCIVATSLILSLVFLHSYQGIWIGTIIAALGVGTMLNFWRKLLLSKIKVFLWGKQPEAEPKLDEAPAAAK</sequence>
<keyword evidence="1" id="KW-1133">Transmembrane helix</keyword>
<dbReference type="InterPro" id="IPR038750">
    <property type="entry name" value="YczE/YyaS-like"/>
</dbReference>
<evidence type="ECO:0000313" key="3">
    <source>
        <dbReference type="Proteomes" id="UP000095544"/>
    </source>
</evidence>
<dbReference type="PANTHER" id="PTHR40078:SF1">
    <property type="entry name" value="INTEGRAL MEMBRANE PROTEIN"/>
    <property type="match status" value="1"/>
</dbReference>
<dbReference type="STRING" id="39482.ERS852491_04467"/>
<keyword evidence="1" id="KW-0472">Membrane</keyword>
<dbReference type="Pfam" id="PF19700">
    <property type="entry name" value="DUF6198"/>
    <property type="match status" value="1"/>
</dbReference>
<dbReference type="Proteomes" id="UP000095544">
    <property type="component" value="Unassembled WGS sequence"/>
</dbReference>
<reference evidence="2 3" key="1">
    <citation type="submission" date="2015-09" db="EMBL/GenBank/DDBJ databases">
        <authorList>
            <consortium name="Pathogen Informatics"/>
        </authorList>
    </citation>
    <scope>NUCLEOTIDE SEQUENCE [LARGE SCALE GENOMIC DNA]</scope>
    <source>
        <strain evidence="2 3">2789STDY5834876</strain>
    </source>
</reference>
<feature type="transmembrane region" description="Helical" evidence="1">
    <location>
        <begin position="115"/>
        <end position="137"/>
    </location>
</feature>
<feature type="transmembrane region" description="Helical" evidence="1">
    <location>
        <begin position="190"/>
        <end position="208"/>
    </location>
</feature>
<dbReference type="PANTHER" id="PTHR40078">
    <property type="entry name" value="INTEGRAL MEMBRANE PROTEIN-RELATED"/>
    <property type="match status" value="1"/>
</dbReference>
<dbReference type="OrthoDB" id="87655at2"/>
<gene>
    <name evidence="2" type="ORF">ERS852491_04467</name>
</gene>
<dbReference type="EMBL" id="CYZU01000063">
    <property type="protein sequence ID" value="CUP17659.1"/>
    <property type="molecule type" value="Genomic_DNA"/>
</dbReference>
<keyword evidence="1" id="KW-0812">Transmembrane</keyword>
<feature type="transmembrane region" description="Helical" evidence="1">
    <location>
        <begin position="16"/>
        <end position="33"/>
    </location>
</feature>